<keyword evidence="2" id="KW-1185">Reference proteome</keyword>
<evidence type="ECO:0000313" key="2">
    <source>
        <dbReference type="Proteomes" id="UP000494183"/>
    </source>
</evidence>
<reference evidence="1 2" key="1">
    <citation type="submission" date="2020-04" db="EMBL/GenBank/DDBJ databases">
        <authorList>
            <person name="De Canck E."/>
        </authorList>
    </citation>
    <scope>NUCLEOTIDE SEQUENCE [LARGE SCALE GENOMIC DNA]</scope>
    <source>
        <strain evidence="1 2">LMG 6000</strain>
    </source>
</reference>
<dbReference type="AlphaFoldDB" id="A0A6S7FEQ2"/>
<sequence>MFDGSFVEDCERLRARPPSDLDVVTFSYLPVLPHQVMEFVQQNAALFDRDTVKEEYCCDSFFIDLTKDARYVVADTMYWYGLFSHQRDTFMWKGLVTVPLMSDDADALVLLDTVEAGHAQET</sequence>
<name>A0A6S7FEQ2_9BURK</name>
<dbReference type="Pfam" id="PF22014">
    <property type="entry name" value="DUF6932"/>
    <property type="match status" value="1"/>
</dbReference>
<organism evidence="1 2">
    <name type="scientific">Achromobacter insolitus</name>
    <dbReference type="NCBI Taxonomy" id="217204"/>
    <lineage>
        <taxon>Bacteria</taxon>
        <taxon>Pseudomonadati</taxon>
        <taxon>Pseudomonadota</taxon>
        <taxon>Betaproteobacteria</taxon>
        <taxon>Burkholderiales</taxon>
        <taxon>Alcaligenaceae</taxon>
        <taxon>Achromobacter</taxon>
    </lineage>
</organism>
<protein>
    <submittedName>
        <fullName evidence="1">Uncharacterized protein</fullName>
    </submittedName>
</protein>
<proteinExistence type="predicted"/>
<dbReference type="EMBL" id="CADILH010000007">
    <property type="protein sequence ID" value="CAB3935433.1"/>
    <property type="molecule type" value="Genomic_DNA"/>
</dbReference>
<evidence type="ECO:0000313" key="1">
    <source>
        <dbReference type="EMBL" id="CAB3935433.1"/>
    </source>
</evidence>
<dbReference type="Proteomes" id="UP000494183">
    <property type="component" value="Unassembled WGS sequence"/>
</dbReference>
<gene>
    <name evidence="1" type="ORF">LMG6000_04324</name>
</gene>
<dbReference type="InterPro" id="IPR053860">
    <property type="entry name" value="DUF6932"/>
</dbReference>
<accession>A0A6S7FEQ2</accession>